<name>A0AAW0JB66_MYOGA</name>
<comment type="caution">
    <text evidence="2">The sequence shown here is derived from an EMBL/GenBank/DDBJ whole genome shotgun (WGS) entry which is preliminary data.</text>
</comment>
<feature type="compositionally biased region" description="Basic and acidic residues" evidence="1">
    <location>
        <begin position="1"/>
        <end position="19"/>
    </location>
</feature>
<dbReference type="AlphaFoldDB" id="A0AAW0JB66"/>
<evidence type="ECO:0000313" key="2">
    <source>
        <dbReference type="EMBL" id="KAK7823843.1"/>
    </source>
</evidence>
<accession>A0AAW0JB66</accession>
<feature type="region of interest" description="Disordered" evidence="1">
    <location>
        <begin position="243"/>
        <end position="264"/>
    </location>
</feature>
<sequence>EPRLALKTFQREGHGDGRLLSRSPRGPRLPRGTFRSGGGLSLSLSDAPPPGSRSRSALPPGGDLPGRPPARQSASRRLAGPKAPKNGEEERGTRGVEEGTRRLGSDFSPMVQSDTSKSPPIAAVAQESQMELLESAAPAGALGAQGFDLSPSRRLLFRLQTSLASLAWVPFATSSPIPGLTGTLPLRAFPASGKGRGRPAAPPRLLPGHAARRSAPLPGRSTWRAMDQASGLDRLKISYGKGARRKNRFKGSDGSTSSDTTSNSFVRQVGELESALIEYSEYKV</sequence>
<feature type="compositionally biased region" description="Basic and acidic residues" evidence="1">
    <location>
        <begin position="85"/>
        <end position="104"/>
    </location>
</feature>
<feature type="compositionally biased region" description="Low complexity" evidence="1">
    <location>
        <begin position="20"/>
        <end position="32"/>
    </location>
</feature>
<organism evidence="2 3">
    <name type="scientific">Myodes glareolus</name>
    <name type="common">Bank vole</name>
    <name type="synonym">Clethrionomys glareolus</name>
    <dbReference type="NCBI Taxonomy" id="447135"/>
    <lineage>
        <taxon>Eukaryota</taxon>
        <taxon>Metazoa</taxon>
        <taxon>Chordata</taxon>
        <taxon>Craniata</taxon>
        <taxon>Vertebrata</taxon>
        <taxon>Euteleostomi</taxon>
        <taxon>Mammalia</taxon>
        <taxon>Eutheria</taxon>
        <taxon>Euarchontoglires</taxon>
        <taxon>Glires</taxon>
        <taxon>Rodentia</taxon>
        <taxon>Myomorpha</taxon>
        <taxon>Muroidea</taxon>
        <taxon>Cricetidae</taxon>
        <taxon>Arvicolinae</taxon>
        <taxon>Myodes</taxon>
    </lineage>
</organism>
<evidence type="ECO:0000256" key="1">
    <source>
        <dbReference type="SAM" id="MobiDB-lite"/>
    </source>
</evidence>
<keyword evidence="3" id="KW-1185">Reference proteome</keyword>
<protein>
    <submittedName>
        <fullName evidence="2">Uncharacterized protein</fullName>
    </submittedName>
</protein>
<feature type="compositionally biased region" description="Low complexity" evidence="1">
    <location>
        <begin position="252"/>
        <end position="262"/>
    </location>
</feature>
<dbReference type="EMBL" id="JBBHLL010000049">
    <property type="protein sequence ID" value="KAK7823843.1"/>
    <property type="molecule type" value="Genomic_DNA"/>
</dbReference>
<feature type="non-terminal residue" evidence="2">
    <location>
        <position position="1"/>
    </location>
</feature>
<feature type="region of interest" description="Disordered" evidence="1">
    <location>
        <begin position="1"/>
        <end position="120"/>
    </location>
</feature>
<proteinExistence type="predicted"/>
<feature type="region of interest" description="Disordered" evidence="1">
    <location>
        <begin position="192"/>
        <end position="221"/>
    </location>
</feature>
<reference evidence="2 3" key="1">
    <citation type="journal article" date="2023" name="bioRxiv">
        <title>Conserved and derived expression patterns and positive selection on dental genes reveal complex evolutionary context of ever-growing rodent molars.</title>
        <authorList>
            <person name="Calamari Z.T."/>
            <person name="Song A."/>
            <person name="Cohen E."/>
            <person name="Akter M."/>
            <person name="Roy R.D."/>
            <person name="Hallikas O."/>
            <person name="Christensen M.M."/>
            <person name="Li P."/>
            <person name="Marangoni P."/>
            <person name="Jernvall J."/>
            <person name="Klein O.D."/>
        </authorList>
    </citation>
    <scope>NUCLEOTIDE SEQUENCE [LARGE SCALE GENOMIC DNA]</scope>
    <source>
        <strain evidence="2">V071</strain>
    </source>
</reference>
<gene>
    <name evidence="2" type="ORF">U0070_020514</name>
</gene>
<dbReference type="Proteomes" id="UP001488838">
    <property type="component" value="Unassembled WGS sequence"/>
</dbReference>
<evidence type="ECO:0000313" key="3">
    <source>
        <dbReference type="Proteomes" id="UP001488838"/>
    </source>
</evidence>